<dbReference type="OrthoDB" id="2360619at2"/>
<accession>A0A0V8GCJ0</accession>
<dbReference type="Proteomes" id="UP000053797">
    <property type="component" value="Unassembled WGS sequence"/>
</dbReference>
<gene>
    <name evidence="1" type="ORF">AS033_14935</name>
    <name evidence="2" type="ORF">RSA11_03325</name>
    <name evidence="3" type="ORF">SZL87_00595</name>
</gene>
<dbReference type="EMBL" id="LDQV01000012">
    <property type="protein sequence ID" value="KTR27710.1"/>
    <property type="molecule type" value="Genomic_DNA"/>
</dbReference>
<reference evidence="2 5" key="2">
    <citation type="journal article" date="2016" name="Front. Microbiol.">
        <title>Genomic Resource of Rice Seed Associated Bacteria.</title>
        <authorList>
            <person name="Midha S."/>
            <person name="Bansal K."/>
            <person name="Sharma S."/>
            <person name="Kumar N."/>
            <person name="Patil P.P."/>
            <person name="Chaudhry V."/>
            <person name="Patil P.B."/>
        </authorList>
    </citation>
    <scope>NUCLEOTIDE SEQUENCE [LARGE SCALE GENOMIC DNA]</scope>
    <source>
        <strain evidence="2 5">RSA11</strain>
    </source>
</reference>
<dbReference type="EMBL" id="JBAWKY010000001">
    <property type="protein sequence ID" value="MEI4460911.1"/>
    <property type="molecule type" value="Genomic_DNA"/>
</dbReference>
<evidence type="ECO:0000313" key="1">
    <source>
        <dbReference type="EMBL" id="KSU47947.1"/>
    </source>
</evidence>
<dbReference type="AlphaFoldDB" id="A0A0V8GCJ0"/>
<reference evidence="1 4" key="1">
    <citation type="journal article" date="2015" name="Int. J. Syst. Evol. Microbiol.">
        <title>Exiguobacterium enclense sp. nov., isolated from sediment.</title>
        <authorList>
            <person name="Dastager S.G."/>
            <person name="Mawlankar R."/>
            <person name="Sonalkar V.V."/>
            <person name="Thorat M.N."/>
            <person name="Mual P."/>
            <person name="Verma A."/>
            <person name="Krishnamurthi S."/>
            <person name="Tang S.K."/>
            <person name="Li W.J."/>
        </authorList>
    </citation>
    <scope>NUCLEOTIDE SEQUENCE [LARGE SCALE GENOMIC DNA]</scope>
    <source>
        <strain evidence="1 4">NIO-1109</strain>
    </source>
</reference>
<dbReference type="GeneID" id="90836703"/>
<evidence type="ECO:0000313" key="4">
    <source>
        <dbReference type="Proteomes" id="UP000053797"/>
    </source>
</evidence>
<dbReference type="EMBL" id="LNQL01000006">
    <property type="protein sequence ID" value="KSU47947.1"/>
    <property type="molecule type" value="Genomic_DNA"/>
</dbReference>
<protein>
    <submittedName>
        <fullName evidence="1">Uncharacterized protein</fullName>
    </submittedName>
</protein>
<comment type="caution">
    <text evidence="1">The sequence shown here is derived from an EMBL/GenBank/DDBJ whole genome shotgun (WGS) entry which is preliminary data.</text>
</comment>
<evidence type="ECO:0000313" key="6">
    <source>
        <dbReference type="Proteomes" id="UP001387110"/>
    </source>
</evidence>
<dbReference type="Proteomes" id="UP000072605">
    <property type="component" value="Unassembled WGS sequence"/>
</dbReference>
<name>A0A0V8GCJ0_9BACL</name>
<proteinExistence type="predicted"/>
<evidence type="ECO:0000313" key="2">
    <source>
        <dbReference type="EMBL" id="KTR27710.1"/>
    </source>
</evidence>
<dbReference type="RefSeq" id="WP_023468294.1">
    <property type="nucleotide sequence ID" value="NZ_FMYN01000006.1"/>
</dbReference>
<organism evidence="1 4">
    <name type="scientific">Exiguobacterium indicum</name>
    <dbReference type="NCBI Taxonomy" id="296995"/>
    <lineage>
        <taxon>Bacteria</taxon>
        <taxon>Bacillati</taxon>
        <taxon>Bacillota</taxon>
        <taxon>Bacilli</taxon>
        <taxon>Bacillales</taxon>
        <taxon>Bacillales Family XII. Incertae Sedis</taxon>
        <taxon>Exiguobacterium</taxon>
    </lineage>
</organism>
<dbReference type="Proteomes" id="UP001387110">
    <property type="component" value="Unassembled WGS sequence"/>
</dbReference>
<evidence type="ECO:0000313" key="3">
    <source>
        <dbReference type="EMBL" id="MEI4460911.1"/>
    </source>
</evidence>
<sequence>MLTFEEKLRIIETFPQLVRKDVSLKRVNFQFPDSQYEKKNLVYHLHPNGNGFVYAAGLPGYETDEKGFVNIREFSEPALILLLEDAIKALSTVQSVETLEETWVNDNQFELTLLNEDIDTWLVYAGDLLDGAFNSYKEAANYLEEEGFRRK</sequence>
<keyword evidence="6" id="KW-1185">Reference proteome</keyword>
<evidence type="ECO:0000313" key="5">
    <source>
        <dbReference type="Proteomes" id="UP000072605"/>
    </source>
</evidence>
<reference evidence="3 6" key="3">
    <citation type="submission" date="2023-12" db="EMBL/GenBank/DDBJ databases">
        <authorList>
            <person name="Easwaran N."/>
            <person name="Lazarus H.P.S."/>
        </authorList>
    </citation>
    <scope>NUCLEOTIDE SEQUENCE [LARGE SCALE GENOMIC DNA]</scope>
    <source>
        <strain evidence="3 6">VIT-2023</strain>
    </source>
</reference>